<evidence type="ECO:0000259" key="8">
    <source>
        <dbReference type="PROSITE" id="PS51775"/>
    </source>
</evidence>
<sequence length="778" mass="87249">MAAKGISCVKVQRNSKGFTAVLSSTLCEWLLIFLLFIDAVLSYLLTKFSRYCKLQTPCPLCSRLDHVLGNEEPEFYHNLLCGNHRSEVSSLISCQIHDKLADVHGMCEECLFSSTIKKSNSETHRLLVGKLGLDLECLGFQRPFLKKESVLDSPDTKTCSCCNKPWRPGQIAQRLLQLRPTGAGFTKPDIPLHRLPGRSHLNHRDNLKKIRDKVSGSVTSSSPRNGASDHLSHVGYSELKFTSDSESEVPLSDDDIVGSLVHEKSGCKQNLTATCAPERSCKPLSDDVALGKQIHQASNPGPSLLDSYVQTHVFETHDMKCLDSEVATENRFGELNWQQANQKFNPSALPELISLVDILPSSNIMEVPAGAGVSIEKSANVTGTSDIEHGEAVNLMSARIEEGFKTDHVLNVPAPSMLDYELQIAYACGSNGIQKLQKSASLRRDESGMESLSGSTFGELEGENDYDPLKQQVEYDQRCVRDLMRELEEERSASAVAANQTMAMITRLQEEKAALHMEALQYLRMMEEQAEYDVEALEKANDLLAEREKDIQDLEAELEFYRKEFEDRSVMANMHEETCDLKRGNEPAILKIPWLEFEDEKQYISECLKKLEMKLQQCDSDGASEDKLKGQDSEKPLHEINKEEELNNKDTRINHKMEENGWPKLKDLPISNGSPSAQKGSNASVADSHFACEENNDFDSNGKECSTHHNDVELFALRNEVSDLNDRLKTLEADYHFLEHTFNSMRNGSEGLEFVQEVARQLREIQKIGIRKGCQSVP</sequence>
<dbReference type="PANTHER" id="PTHR31448:SF39">
    <property type="entry name" value="MYOSIN-BINDING PROTEIN 4-RELATED"/>
    <property type="match status" value="1"/>
</dbReference>
<evidence type="ECO:0000256" key="3">
    <source>
        <dbReference type="ARBA" id="ARBA00022989"/>
    </source>
</evidence>
<proteinExistence type="predicted"/>
<feature type="region of interest" description="Disordered" evidence="6">
    <location>
        <begin position="444"/>
        <end position="464"/>
    </location>
</feature>
<evidence type="ECO:0000256" key="7">
    <source>
        <dbReference type="SAM" id="Phobius"/>
    </source>
</evidence>
<dbReference type="EMBL" id="QGNW01000006">
    <property type="protein sequence ID" value="RVX20678.1"/>
    <property type="molecule type" value="Genomic_DNA"/>
</dbReference>
<dbReference type="GO" id="GO:0080115">
    <property type="term" value="F:myosin XI tail binding"/>
    <property type="evidence" value="ECO:0007669"/>
    <property type="project" value="UniProtKB-ARBA"/>
</dbReference>
<comment type="subcellular location">
    <subcellularLocation>
        <location evidence="1">Membrane</location>
        <topology evidence="1">Single-pass membrane protein</topology>
    </subcellularLocation>
</comment>
<evidence type="ECO:0000313" key="9">
    <source>
        <dbReference type="EMBL" id="RVX20678.1"/>
    </source>
</evidence>
<reference evidence="9 10" key="1">
    <citation type="journal article" date="2018" name="PLoS Genet.">
        <title>Population sequencing reveals clonal diversity and ancestral inbreeding in the grapevine cultivar Chardonnay.</title>
        <authorList>
            <person name="Roach M.J."/>
            <person name="Johnson D.L."/>
            <person name="Bohlmann J."/>
            <person name="van Vuuren H.J."/>
            <person name="Jones S.J."/>
            <person name="Pretorius I.S."/>
            <person name="Schmidt S.A."/>
            <person name="Borneman A.R."/>
        </authorList>
    </citation>
    <scope>NUCLEOTIDE SEQUENCE [LARGE SCALE GENOMIC DNA]</scope>
    <source>
        <strain evidence="10">cv. Chardonnay</strain>
        <tissue evidence="9">Leaf</tissue>
    </source>
</reference>
<evidence type="ECO:0000256" key="6">
    <source>
        <dbReference type="SAM" id="MobiDB-lite"/>
    </source>
</evidence>
<keyword evidence="2 7" id="KW-0812">Transmembrane</keyword>
<keyword evidence="4 7" id="KW-0472">Membrane</keyword>
<dbReference type="Pfam" id="PF04576">
    <property type="entry name" value="Zein-binding"/>
    <property type="match status" value="1"/>
</dbReference>
<evidence type="ECO:0000256" key="1">
    <source>
        <dbReference type="ARBA" id="ARBA00004167"/>
    </source>
</evidence>
<evidence type="ECO:0000313" key="10">
    <source>
        <dbReference type="Proteomes" id="UP000288805"/>
    </source>
</evidence>
<accession>A0A438KHL4</accession>
<dbReference type="Proteomes" id="UP000288805">
    <property type="component" value="Unassembled WGS sequence"/>
</dbReference>
<keyword evidence="3 7" id="KW-1133">Transmembrane helix</keyword>
<evidence type="ECO:0000256" key="4">
    <source>
        <dbReference type="ARBA" id="ARBA00023136"/>
    </source>
</evidence>
<dbReference type="GO" id="GO:0016020">
    <property type="term" value="C:membrane"/>
    <property type="evidence" value="ECO:0007669"/>
    <property type="project" value="UniProtKB-SubCell"/>
</dbReference>
<feature type="coiled-coil region" evidence="5">
    <location>
        <begin position="714"/>
        <end position="741"/>
    </location>
</feature>
<dbReference type="PANTHER" id="PTHR31448">
    <property type="entry name" value="MYOSIN-BINDING PROTEIN 2"/>
    <property type="match status" value="1"/>
</dbReference>
<feature type="compositionally biased region" description="Polar residues" evidence="6">
    <location>
        <begin position="671"/>
        <end position="682"/>
    </location>
</feature>
<keyword evidence="5" id="KW-0175">Coiled coil</keyword>
<dbReference type="InterPro" id="IPR007656">
    <property type="entry name" value="GTD-bd"/>
</dbReference>
<protein>
    <submittedName>
        <fullName evidence="9">Putative myosin-binding protein 4</fullName>
    </submittedName>
</protein>
<dbReference type="AlphaFoldDB" id="A0A438KHL4"/>
<feature type="region of interest" description="Disordered" evidence="6">
    <location>
        <begin position="662"/>
        <end position="682"/>
    </location>
</feature>
<dbReference type="InterPro" id="IPR039306">
    <property type="entry name" value="MYOB"/>
</dbReference>
<feature type="coiled-coil region" evidence="5">
    <location>
        <begin position="527"/>
        <end position="564"/>
    </location>
</feature>
<evidence type="ECO:0000256" key="5">
    <source>
        <dbReference type="SAM" id="Coils"/>
    </source>
</evidence>
<evidence type="ECO:0000256" key="2">
    <source>
        <dbReference type="ARBA" id="ARBA00022692"/>
    </source>
</evidence>
<feature type="transmembrane region" description="Helical" evidence="7">
    <location>
        <begin position="20"/>
        <end position="45"/>
    </location>
</feature>
<comment type="caution">
    <text evidence="9">The sequence shown here is derived from an EMBL/GenBank/DDBJ whole genome shotgun (WGS) entry which is preliminary data.</text>
</comment>
<organism evidence="9 10">
    <name type="scientific">Vitis vinifera</name>
    <name type="common">Grape</name>
    <dbReference type="NCBI Taxonomy" id="29760"/>
    <lineage>
        <taxon>Eukaryota</taxon>
        <taxon>Viridiplantae</taxon>
        <taxon>Streptophyta</taxon>
        <taxon>Embryophyta</taxon>
        <taxon>Tracheophyta</taxon>
        <taxon>Spermatophyta</taxon>
        <taxon>Magnoliopsida</taxon>
        <taxon>eudicotyledons</taxon>
        <taxon>Gunneridae</taxon>
        <taxon>Pentapetalae</taxon>
        <taxon>rosids</taxon>
        <taxon>Vitales</taxon>
        <taxon>Vitaceae</taxon>
        <taxon>Viteae</taxon>
        <taxon>Vitis</taxon>
    </lineage>
</organism>
<name>A0A438KHL4_VITVI</name>
<dbReference type="PROSITE" id="PS51775">
    <property type="entry name" value="GTD_BINDING"/>
    <property type="match status" value="1"/>
</dbReference>
<feature type="domain" description="GTD-binding" evidence="8">
    <location>
        <begin position="464"/>
        <end position="562"/>
    </location>
</feature>
<gene>
    <name evidence="9" type="primary">MYOB4</name>
    <name evidence="9" type="ORF">CK203_002420</name>
</gene>